<accession>A0A174IMW2</accession>
<feature type="transmembrane region" description="Helical" evidence="13">
    <location>
        <begin position="91"/>
        <end position="113"/>
    </location>
</feature>
<evidence type="ECO:0000256" key="1">
    <source>
        <dbReference type="ARBA" id="ARBA00001947"/>
    </source>
</evidence>
<gene>
    <name evidence="15" type="ORF">ERS852470_03593</name>
</gene>
<keyword evidence="11" id="KW-0482">Metalloprotease</keyword>
<comment type="subcellular location">
    <subcellularLocation>
        <location evidence="2">Cell membrane</location>
        <topology evidence="2">Multi-pass membrane protein</topology>
    </subcellularLocation>
</comment>
<dbReference type="GO" id="GO:0006508">
    <property type="term" value="P:proteolysis"/>
    <property type="evidence" value="ECO:0007669"/>
    <property type="project" value="UniProtKB-KW"/>
</dbReference>
<comment type="similarity">
    <text evidence="3">Belongs to the peptidase M50B family.</text>
</comment>
<dbReference type="PANTHER" id="PTHR35864:SF1">
    <property type="entry name" value="ZINC METALLOPROTEASE YWHC-RELATED"/>
    <property type="match status" value="1"/>
</dbReference>
<evidence type="ECO:0000313" key="16">
    <source>
        <dbReference type="Proteomes" id="UP000095558"/>
    </source>
</evidence>
<dbReference type="RefSeq" id="WP_078061299.1">
    <property type="nucleotide sequence ID" value="NZ_CYYT01000011.1"/>
</dbReference>
<dbReference type="AlphaFoldDB" id="A0A174IMW2"/>
<dbReference type="PANTHER" id="PTHR35864">
    <property type="entry name" value="ZINC METALLOPROTEASE MJ0611-RELATED"/>
    <property type="match status" value="1"/>
</dbReference>
<dbReference type="InterPro" id="IPR052348">
    <property type="entry name" value="Metallopeptidase_M50B"/>
</dbReference>
<dbReference type="EMBL" id="CYZV01000071">
    <property type="protein sequence ID" value="CUO86937.1"/>
    <property type="molecule type" value="Genomic_DNA"/>
</dbReference>
<dbReference type="GeneID" id="83011256"/>
<evidence type="ECO:0000313" key="15">
    <source>
        <dbReference type="EMBL" id="CUO86937.1"/>
    </source>
</evidence>
<keyword evidence="7" id="KW-0479">Metal-binding</keyword>
<evidence type="ECO:0000256" key="2">
    <source>
        <dbReference type="ARBA" id="ARBA00004651"/>
    </source>
</evidence>
<evidence type="ECO:0000256" key="11">
    <source>
        <dbReference type="ARBA" id="ARBA00023049"/>
    </source>
</evidence>
<keyword evidence="9" id="KW-0862">Zinc</keyword>
<reference evidence="15 16" key="1">
    <citation type="submission" date="2015-09" db="EMBL/GenBank/DDBJ databases">
        <authorList>
            <consortium name="Pathogen Informatics"/>
        </authorList>
    </citation>
    <scope>NUCLEOTIDE SEQUENCE [LARGE SCALE GENOMIC DNA]</scope>
    <source>
        <strain evidence="15 16">2789STDY5834855</strain>
    </source>
</reference>
<comment type="cofactor">
    <cofactor evidence="1">
        <name>Zn(2+)</name>
        <dbReference type="ChEBI" id="CHEBI:29105"/>
    </cofactor>
</comment>
<keyword evidence="5" id="KW-0645">Protease</keyword>
<dbReference type="InterPro" id="IPR008915">
    <property type="entry name" value="Peptidase_M50"/>
</dbReference>
<keyword evidence="8" id="KW-0378">Hydrolase</keyword>
<keyword evidence="10 13" id="KW-1133">Transmembrane helix</keyword>
<feature type="transmembrane region" description="Helical" evidence="13">
    <location>
        <begin position="125"/>
        <end position="149"/>
    </location>
</feature>
<feature type="transmembrane region" description="Helical" evidence="13">
    <location>
        <begin position="52"/>
        <end position="70"/>
    </location>
</feature>
<evidence type="ECO:0000256" key="12">
    <source>
        <dbReference type="ARBA" id="ARBA00023136"/>
    </source>
</evidence>
<keyword evidence="6 13" id="KW-0812">Transmembrane</keyword>
<protein>
    <submittedName>
        <fullName evidence="15">Peptidase M50</fullName>
    </submittedName>
</protein>
<feature type="domain" description="Peptidase M50" evidence="14">
    <location>
        <begin position="69"/>
        <end position="185"/>
    </location>
</feature>
<evidence type="ECO:0000256" key="8">
    <source>
        <dbReference type="ARBA" id="ARBA00022801"/>
    </source>
</evidence>
<dbReference type="GO" id="GO:0046872">
    <property type="term" value="F:metal ion binding"/>
    <property type="evidence" value="ECO:0007669"/>
    <property type="project" value="UniProtKB-KW"/>
</dbReference>
<evidence type="ECO:0000256" key="5">
    <source>
        <dbReference type="ARBA" id="ARBA00022670"/>
    </source>
</evidence>
<evidence type="ECO:0000256" key="7">
    <source>
        <dbReference type="ARBA" id="ARBA00022723"/>
    </source>
</evidence>
<evidence type="ECO:0000256" key="4">
    <source>
        <dbReference type="ARBA" id="ARBA00022475"/>
    </source>
</evidence>
<keyword evidence="12 13" id="KW-0472">Membrane</keyword>
<dbReference type="Pfam" id="PF02163">
    <property type="entry name" value="Peptidase_M50"/>
    <property type="match status" value="1"/>
</dbReference>
<keyword evidence="4" id="KW-1003">Cell membrane</keyword>
<proteinExistence type="inferred from homology"/>
<dbReference type="GO" id="GO:0008237">
    <property type="term" value="F:metallopeptidase activity"/>
    <property type="evidence" value="ECO:0007669"/>
    <property type="project" value="UniProtKB-KW"/>
</dbReference>
<evidence type="ECO:0000256" key="9">
    <source>
        <dbReference type="ARBA" id="ARBA00022833"/>
    </source>
</evidence>
<evidence type="ECO:0000256" key="6">
    <source>
        <dbReference type="ARBA" id="ARBA00022692"/>
    </source>
</evidence>
<name>A0A174IMW2_9CLOT</name>
<evidence type="ECO:0000256" key="3">
    <source>
        <dbReference type="ARBA" id="ARBA00007931"/>
    </source>
</evidence>
<sequence length="215" mass="24246">MSSFRMQLLYLILKIPAILIAFTAQGYAKALVADKLGDKTPRFQGRLTLNPAAHIDLIGFIMILIAGFGWTKPLNTNPSAYKRGYKDAIKVSIAAPLANLFVGFIGIILLVFTSKFLSSILPETIFFILFYMLKFITSINISLFVFNLLPLPGLAGFEIFRDIWPKTFYKVSDKIYQYQFLILILIIFAGGTILSIPVNLIYNFFYTIAKLIFGM</sequence>
<dbReference type="Proteomes" id="UP000095558">
    <property type="component" value="Unassembled WGS sequence"/>
</dbReference>
<evidence type="ECO:0000259" key="14">
    <source>
        <dbReference type="Pfam" id="PF02163"/>
    </source>
</evidence>
<dbReference type="InterPro" id="IPR044537">
    <property type="entry name" value="Rip2-like"/>
</dbReference>
<dbReference type="CDD" id="cd06158">
    <property type="entry name" value="S2P-M50_like_1"/>
    <property type="match status" value="1"/>
</dbReference>
<feature type="transmembrane region" description="Helical" evidence="13">
    <location>
        <begin position="180"/>
        <end position="205"/>
    </location>
</feature>
<dbReference type="GO" id="GO:0005886">
    <property type="term" value="C:plasma membrane"/>
    <property type="evidence" value="ECO:0007669"/>
    <property type="project" value="UniProtKB-SubCell"/>
</dbReference>
<organism evidence="15 16">
    <name type="scientific">Clostridium disporicum</name>
    <dbReference type="NCBI Taxonomy" id="84024"/>
    <lineage>
        <taxon>Bacteria</taxon>
        <taxon>Bacillati</taxon>
        <taxon>Bacillota</taxon>
        <taxon>Clostridia</taxon>
        <taxon>Eubacteriales</taxon>
        <taxon>Clostridiaceae</taxon>
        <taxon>Clostridium</taxon>
    </lineage>
</organism>
<evidence type="ECO:0000256" key="13">
    <source>
        <dbReference type="SAM" id="Phobius"/>
    </source>
</evidence>
<evidence type="ECO:0000256" key="10">
    <source>
        <dbReference type="ARBA" id="ARBA00022989"/>
    </source>
</evidence>